<dbReference type="EMBL" id="VSSQ01128454">
    <property type="protein sequence ID" value="MPN57202.1"/>
    <property type="molecule type" value="Genomic_DNA"/>
</dbReference>
<proteinExistence type="predicted"/>
<reference evidence="1" key="1">
    <citation type="submission" date="2019-08" db="EMBL/GenBank/DDBJ databases">
        <authorList>
            <person name="Kucharzyk K."/>
            <person name="Murdoch R.W."/>
            <person name="Higgins S."/>
            <person name="Loffler F."/>
        </authorList>
    </citation>
    <scope>NUCLEOTIDE SEQUENCE</scope>
</reference>
<sequence length="62" mass="7028">MACKPLLIRIIGRYADSTGSLRYDVVFKHKRAHGGSDLCLFHHHHLVNQTPHGKWNLADSAH</sequence>
<evidence type="ECO:0000313" key="1">
    <source>
        <dbReference type="EMBL" id="MPN57202.1"/>
    </source>
</evidence>
<dbReference type="AlphaFoldDB" id="A0A645J262"/>
<organism evidence="1">
    <name type="scientific">bioreactor metagenome</name>
    <dbReference type="NCBI Taxonomy" id="1076179"/>
    <lineage>
        <taxon>unclassified sequences</taxon>
        <taxon>metagenomes</taxon>
        <taxon>ecological metagenomes</taxon>
    </lineage>
</organism>
<gene>
    <name evidence="1" type="ORF">SDC9_204896</name>
</gene>
<accession>A0A645J262</accession>
<protein>
    <submittedName>
        <fullName evidence="1">Uncharacterized protein</fullName>
    </submittedName>
</protein>
<name>A0A645J262_9ZZZZ</name>
<comment type="caution">
    <text evidence="1">The sequence shown here is derived from an EMBL/GenBank/DDBJ whole genome shotgun (WGS) entry which is preliminary data.</text>
</comment>